<comment type="caution">
    <text evidence="1">The sequence shown here is derived from an EMBL/GenBank/DDBJ whole genome shotgun (WGS) entry which is preliminary data.</text>
</comment>
<dbReference type="AlphaFoldDB" id="R5XEG0"/>
<reference evidence="1" key="1">
    <citation type="submission" date="2012-11" db="EMBL/GenBank/DDBJ databases">
        <title>Dependencies among metagenomic species, viruses, plasmids and units of genetic variation.</title>
        <authorList>
            <person name="Nielsen H.B."/>
            <person name="Almeida M."/>
            <person name="Juncker A.S."/>
            <person name="Rasmussen S."/>
            <person name="Li J."/>
            <person name="Sunagawa S."/>
            <person name="Plichta D."/>
            <person name="Gautier L."/>
            <person name="Le Chatelier E."/>
            <person name="Peletier E."/>
            <person name="Bonde I."/>
            <person name="Nielsen T."/>
            <person name="Manichanh C."/>
            <person name="Arumugam M."/>
            <person name="Batto J."/>
            <person name="Santos M.B.Q.D."/>
            <person name="Blom N."/>
            <person name="Borruel N."/>
            <person name="Burgdorf K.S."/>
            <person name="Boumezbeur F."/>
            <person name="Casellas F."/>
            <person name="Dore J."/>
            <person name="Guarner F."/>
            <person name="Hansen T."/>
            <person name="Hildebrand F."/>
            <person name="Kaas R.S."/>
            <person name="Kennedy S."/>
            <person name="Kristiansen K."/>
            <person name="Kultima J.R."/>
            <person name="Leonard P."/>
            <person name="Levenez F."/>
            <person name="Lund O."/>
            <person name="Moumen B."/>
            <person name="Le Paslier D."/>
            <person name="Pons N."/>
            <person name="Pedersen O."/>
            <person name="Prifti E."/>
            <person name="Qin J."/>
            <person name="Raes J."/>
            <person name="Tap J."/>
            <person name="Tims S."/>
            <person name="Ussery D.W."/>
            <person name="Yamada T."/>
            <person name="MetaHit consortium"/>
            <person name="Renault P."/>
            <person name="Sicheritz-Ponten T."/>
            <person name="Bork P."/>
            <person name="Wang J."/>
            <person name="Brunak S."/>
            <person name="Ehrlich S.D."/>
        </authorList>
    </citation>
    <scope>NUCLEOTIDE SEQUENCE [LARGE SCALE GENOMIC DNA]</scope>
</reference>
<organism evidence="1 2">
    <name type="scientific">Intestinibacter bartlettii CAG:1329</name>
    <dbReference type="NCBI Taxonomy" id="1263063"/>
    <lineage>
        <taxon>Bacteria</taxon>
        <taxon>Bacillati</taxon>
        <taxon>Bacillota</taxon>
        <taxon>Clostridia</taxon>
        <taxon>Peptostreptococcales</taxon>
        <taxon>Peptostreptococcaceae</taxon>
        <taxon>Intestinibacter</taxon>
    </lineage>
</organism>
<dbReference type="EMBL" id="CBBD010000046">
    <property type="protein sequence ID" value="CDA10794.1"/>
    <property type="molecule type" value="Genomic_DNA"/>
</dbReference>
<name>R5XEG0_9FIRM</name>
<sequence>MDIYSSLDFDKDIYSANDIKQHLIDTNFNMGAACITLMENNTMRFVDEEEIVKDYLDGIKISFGNCIKLQEDMYGEKSLQVANEYIKIAKVIFYSLGSIYMTLDNEQAIDYFAYFEKCLLNSFEIKREILGIDNKETKDICYELYQYYMANSTDVMMFKDLIQDKKKALYYGELYMGE</sequence>
<protein>
    <submittedName>
        <fullName evidence="1">Uncharacterized protein</fullName>
    </submittedName>
</protein>
<gene>
    <name evidence="1" type="ORF">BN488_01821</name>
</gene>
<proteinExistence type="predicted"/>
<evidence type="ECO:0000313" key="1">
    <source>
        <dbReference type="EMBL" id="CDA10794.1"/>
    </source>
</evidence>
<dbReference type="RefSeq" id="WP_022072028.1">
    <property type="nucleotide sequence ID" value="NZ_HF999328.1"/>
</dbReference>
<dbReference type="Proteomes" id="UP000017980">
    <property type="component" value="Unassembled WGS sequence"/>
</dbReference>
<accession>R5XEG0</accession>
<evidence type="ECO:0000313" key="2">
    <source>
        <dbReference type="Proteomes" id="UP000017980"/>
    </source>
</evidence>